<organism evidence="3">
    <name type="scientific">Tanacetum cinerariifolium</name>
    <name type="common">Dalmatian daisy</name>
    <name type="synonym">Chrysanthemum cinerariifolium</name>
    <dbReference type="NCBI Taxonomy" id="118510"/>
    <lineage>
        <taxon>Eukaryota</taxon>
        <taxon>Viridiplantae</taxon>
        <taxon>Streptophyta</taxon>
        <taxon>Embryophyta</taxon>
        <taxon>Tracheophyta</taxon>
        <taxon>Spermatophyta</taxon>
        <taxon>Magnoliopsida</taxon>
        <taxon>eudicotyledons</taxon>
        <taxon>Gunneridae</taxon>
        <taxon>Pentapetalae</taxon>
        <taxon>asterids</taxon>
        <taxon>campanulids</taxon>
        <taxon>Asterales</taxon>
        <taxon>Asteraceae</taxon>
        <taxon>Asteroideae</taxon>
        <taxon>Anthemideae</taxon>
        <taxon>Anthemidinae</taxon>
        <taxon>Tanacetum</taxon>
    </lineage>
</organism>
<dbReference type="AlphaFoldDB" id="A0A699H5N7"/>
<evidence type="ECO:0000259" key="2">
    <source>
        <dbReference type="Pfam" id="PF22936"/>
    </source>
</evidence>
<dbReference type="EMBL" id="BKCJ010110823">
    <property type="protein sequence ID" value="GEX48084.1"/>
    <property type="molecule type" value="Genomic_DNA"/>
</dbReference>
<evidence type="ECO:0000313" key="3">
    <source>
        <dbReference type="EMBL" id="GEX48084.1"/>
    </source>
</evidence>
<comment type="caution">
    <text evidence="3">The sequence shown here is derived from an EMBL/GenBank/DDBJ whole genome shotgun (WGS) entry which is preliminary data.</text>
</comment>
<protein>
    <submittedName>
        <fullName evidence="3">Retrovirus-related Pol polyprotein from transposon TNT 1-94</fullName>
    </submittedName>
</protein>
<dbReference type="Pfam" id="PF22936">
    <property type="entry name" value="Pol_BBD"/>
    <property type="match status" value="1"/>
</dbReference>
<reference evidence="3" key="1">
    <citation type="journal article" date="2019" name="Sci. Rep.">
        <title>Draft genome of Tanacetum cinerariifolium, the natural source of mosquito coil.</title>
        <authorList>
            <person name="Yamashiro T."/>
            <person name="Shiraishi A."/>
            <person name="Satake H."/>
            <person name="Nakayama K."/>
        </authorList>
    </citation>
    <scope>NUCLEOTIDE SEQUENCE</scope>
</reference>
<gene>
    <name evidence="3" type="ORF">Tci_320059</name>
</gene>
<sequence>MLDNKTVDIAGVRDVVLKTSFGTSWTLKDVRYIPVLKRWLILIGQLDEEGYPRRLWRPAHQRLGEMRRIVMNMFASKGNIPDVRKLWGYESSPGYPKQRYHICDSLYEANSAIDSSSLTKPTHKSQVVSVDIPKNLAENDSIVPEHGLSSKITQNQGKSLYISEGSKNSGSFRDSRSSDEEYSEDEASYKEGDSKTPQVRRSTRESRALSDNQQERRHHKACGCLGLKKTRMAAKAAEDLPLEQLDVKTAFLHSDHDEDIYMTKSK</sequence>
<feature type="non-terminal residue" evidence="3">
    <location>
        <position position="266"/>
    </location>
</feature>
<feature type="domain" description="Retrovirus-related Pol polyprotein from transposon TNT 1-94-like beta-barrel" evidence="2">
    <location>
        <begin position="2"/>
        <end position="51"/>
    </location>
</feature>
<accession>A0A699H5N7</accession>
<proteinExistence type="predicted"/>
<feature type="region of interest" description="Disordered" evidence="1">
    <location>
        <begin position="161"/>
        <end position="218"/>
    </location>
</feature>
<dbReference type="InterPro" id="IPR054722">
    <property type="entry name" value="PolX-like_BBD"/>
</dbReference>
<evidence type="ECO:0000256" key="1">
    <source>
        <dbReference type="SAM" id="MobiDB-lite"/>
    </source>
</evidence>
<name>A0A699H5N7_TANCI</name>